<keyword evidence="5" id="KW-0677">Repeat</keyword>
<evidence type="ECO:0000256" key="8">
    <source>
        <dbReference type="ARBA" id="ARBA00023136"/>
    </source>
</evidence>
<evidence type="ECO:0000313" key="13">
    <source>
        <dbReference type="Proteomes" id="UP000250266"/>
    </source>
</evidence>
<dbReference type="OrthoDB" id="448427at2759"/>
<keyword evidence="7" id="KW-1133">Transmembrane helix</keyword>
<dbReference type="EMBL" id="KV745351">
    <property type="protein sequence ID" value="OCK75194.1"/>
    <property type="molecule type" value="Genomic_DNA"/>
</dbReference>
<dbReference type="InterPro" id="IPR018108">
    <property type="entry name" value="MCP_transmembrane"/>
</dbReference>
<accession>A0A8E2JAA0</accession>
<dbReference type="GO" id="GO:0016020">
    <property type="term" value="C:membrane"/>
    <property type="evidence" value="ECO:0007669"/>
    <property type="project" value="UniProtKB-SubCell"/>
</dbReference>
<dbReference type="PROSITE" id="PS50920">
    <property type="entry name" value="SOLCAR"/>
    <property type="match status" value="3"/>
</dbReference>
<dbReference type="InterPro" id="IPR023395">
    <property type="entry name" value="MCP_dom_sf"/>
</dbReference>
<evidence type="ECO:0000256" key="5">
    <source>
        <dbReference type="ARBA" id="ARBA00022737"/>
    </source>
</evidence>
<gene>
    <name evidence="12" type="ORF">K432DRAFT_337814</name>
</gene>
<dbReference type="InterPro" id="IPR050391">
    <property type="entry name" value="Mito_Metabolite_Transporter"/>
</dbReference>
<evidence type="ECO:0000256" key="4">
    <source>
        <dbReference type="ARBA" id="ARBA00022692"/>
    </source>
</evidence>
<name>A0A8E2JAA0_9PEZI</name>
<evidence type="ECO:0000256" key="9">
    <source>
        <dbReference type="PROSITE-ProRule" id="PRU00282"/>
    </source>
</evidence>
<feature type="region of interest" description="Disordered" evidence="11">
    <location>
        <begin position="1"/>
        <end position="26"/>
    </location>
</feature>
<keyword evidence="13" id="KW-1185">Reference proteome</keyword>
<keyword evidence="8 9" id="KW-0472">Membrane</keyword>
<evidence type="ECO:0000256" key="7">
    <source>
        <dbReference type="ARBA" id="ARBA00022989"/>
    </source>
</evidence>
<evidence type="ECO:0000256" key="10">
    <source>
        <dbReference type="RuleBase" id="RU000488"/>
    </source>
</evidence>
<dbReference type="Pfam" id="PF00153">
    <property type="entry name" value="Mito_carr"/>
    <property type="match status" value="3"/>
</dbReference>
<evidence type="ECO:0000256" key="1">
    <source>
        <dbReference type="ARBA" id="ARBA00004141"/>
    </source>
</evidence>
<keyword evidence="4 9" id="KW-0812">Transmembrane</keyword>
<comment type="similarity">
    <text evidence="2 10">Belongs to the mitochondrial carrier (TC 2.A.29) family.</text>
</comment>
<protein>
    <submittedName>
        <fullName evidence="12">Mitochondrial carrier</fullName>
    </submittedName>
</protein>
<reference evidence="12 13" key="1">
    <citation type="journal article" date="2016" name="Nat. Commun.">
        <title>Ectomycorrhizal ecology is imprinted in the genome of the dominant symbiotic fungus Cenococcum geophilum.</title>
        <authorList>
            <consortium name="DOE Joint Genome Institute"/>
            <person name="Peter M."/>
            <person name="Kohler A."/>
            <person name="Ohm R.A."/>
            <person name="Kuo A."/>
            <person name="Krutzmann J."/>
            <person name="Morin E."/>
            <person name="Arend M."/>
            <person name="Barry K.W."/>
            <person name="Binder M."/>
            <person name="Choi C."/>
            <person name="Clum A."/>
            <person name="Copeland A."/>
            <person name="Grisel N."/>
            <person name="Haridas S."/>
            <person name="Kipfer T."/>
            <person name="LaButti K."/>
            <person name="Lindquist E."/>
            <person name="Lipzen A."/>
            <person name="Maire R."/>
            <person name="Meier B."/>
            <person name="Mihaltcheva S."/>
            <person name="Molinier V."/>
            <person name="Murat C."/>
            <person name="Poggeler S."/>
            <person name="Quandt C.A."/>
            <person name="Sperisen C."/>
            <person name="Tritt A."/>
            <person name="Tisserant E."/>
            <person name="Crous P.W."/>
            <person name="Henrissat B."/>
            <person name="Nehls U."/>
            <person name="Egli S."/>
            <person name="Spatafora J.W."/>
            <person name="Grigoriev I.V."/>
            <person name="Martin F.M."/>
        </authorList>
    </citation>
    <scope>NUCLEOTIDE SEQUENCE [LARGE SCALE GENOMIC DNA]</scope>
    <source>
        <strain evidence="12 13">CBS 459.81</strain>
    </source>
</reference>
<proteinExistence type="inferred from homology"/>
<dbReference type="Gene3D" id="1.50.40.10">
    <property type="entry name" value="Mitochondrial carrier domain"/>
    <property type="match status" value="1"/>
</dbReference>
<evidence type="ECO:0000256" key="3">
    <source>
        <dbReference type="ARBA" id="ARBA00022448"/>
    </source>
</evidence>
<dbReference type="PANTHER" id="PTHR45618">
    <property type="entry name" value="MITOCHONDRIAL DICARBOXYLATE CARRIER-RELATED"/>
    <property type="match status" value="1"/>
</dbReference>
<evidence type="ECO:0000256" key="2">
    <source>
        <dbReference type="ARBA" id="ARBA00006375"/>
    </source>
</evidence>
<keyword evidence="6" id="KW-0999">Mitochondrion inner membrane</keyword>
<feature type="repeat" description="Solcar" evidence="9">
    <location>
        <begin position="119"/>
        <end position="210"/>
    </location>
</feature>
<feature type="repeat" description="Solcar" evidence="9">
    <location>
        <begin position="219"/>
        <end position="302"/>
    </location>
</feature>
<dbReference type="AlphaFoldDB" id="A0A8E2JAA0"/>
<keyword evidence="6" id="KW-0496">Mitochondrion</keyword>
<evidence type="ECO:0000313" key="12">
    <source>
        <dbReference type="EMBL" id="OCK75194.1"/>
    </source>
</evidence>
<sequence length="309" mass="34314">MGGPAEVSAKTLRTLNNQTEKNKQKRKTSSIRYPFWFGGTATSMAACVTHPFDLIQVRLQTRTANAPQNMSGTFLKILKSEGPFGLYSGISASVLRQLTYSTVRFGMYEEMKQRAGPDAGFPLVVAMATSSGFAGGLAGNFADVLNVRMQNDTALPLHQRRNYKHALDGLIRMTREEGVVSWFRGWLPNCSRAAATTAGQLATYDTVKRLLLDNTPLEDTVTTQVLASFVAGLTTATVTNPIDVIKTRAMSSKEKQGMLELIRNISRAEGVRWIFKGWVPSFLRQGPHTICIFLFLEMHRKVYRQLRGL</sequence>
<feature type="repeat" description="Solcar" evidence="9">
    <location>
        <begin position="29"/>
        <end position="114"/>
    </location>
</feature>
<keyword evidence="3 10" id="KW-0813">Transport</keyword>
<organism evidence="12 13">
    <name type="scientific">Lepidopterella palustris CBS 459.81</name>
    <dbReference type="NCBI Taxonomy" id="1314670"/>
    <lineage>
        <taxon>Eukaryota</taxon>
        <taxon>Fungi</taxon>
        <taxon>Dikarya</taxon>
        <taxon>Ascomycota</taxon>
        <taxon>Pezizomycotina</taxon>
        <taxon>Dothideomycetes</taxon>
        <taxon>Pleosporomycetidae</taxon>
        <taxon>Mytilinidiales</taxon>
        <taxon>Argynnaceae</taxon>
        <taxon>Lepidopterella</taxon>
    </lineage>
</organism>
<dbReference type="Proteomes" id="UP000250266">
    <property type="component" value="Unassembled WGS sequence"/>
</dbReference>
<dbReference type="FunFam" id="1.50.40.10:FF:000107">
    <property type="entry name" value="Mitochondrial dicarboxylate carrier"/>
    <property type="match status" value="1"/>
</dbReference>
<comment type="subcellular location">
    <subcellularLocation>
        <location evidence="1">Membrane</location>
        <topology evidence="1">Multi-pass membrane protein</topology>
    </subcellularLocation>
</comment>
<evidence type="ECO:0000256" key="6">
    <source>
        <dbReference type="ARBA" id="ARBA00022792"/>
    </source>
</evidence>
<dbReference type="SUPFAM" id="SSF103506">
    <property type="entry name" value="Mitochondrial carrier"/>
    <property type="match status" value="1"/>
</dbReference>
<evidence type="ECO:0000256" key="11">
    <source>
        <dbReference type="SAM" id="MobiDB-lite"/>
    </source>
</evidence>